<dbReference type="EMBL" id="LGCL01000015">
    <property type="protein sequence ID" value="KPL79089.1"/>
    <property type="molecule type" value="Genomic_DNA"/>
</dbReference>
<keyword evidence="3" id="KW-1185">Reference proteome</keyword>
<feature type="transmembrane region" description="Helical" evidence="1">
    <location>
        <begin position="312"/>
        <end position="341"/>
    </location>
</feature>
<feature type="transmembrane region" description="Helical" evidence="1">
    <location>
        <begin position="560"/>
        <end position="579"/>
    </location>
</feature>
<organism evidence="2 3">
    <name type="scientific">Ornatilinea apprima</name>
    <dbReference type="NCBI Taxonomy" id="1134406"/>
    <lineage>
        <taxon>Bacteria</taxon>
        <taxon>Bacillati</taxon>
        <taxon>Chloroflexota</taxon>
        <taxon>Anaerolineae</taxon>
        <taxon>Anaerolineales</taxon>
        <taxon>Anaerolineaceae</taxon>
        <taxon>Ornatilinea</taxon>
    </lineage>
</organism>
<keyword evidence="1" id="KW-0812">Transmembrane</keyword>
<feature type="transmembrane region" description="Helical" evidence="1">
    <location>
        <begin position="58"/>
        <end position="79"/>
    </location>
</feature>
<feature type="transmembrane region" description="Helical" evidence="1">
    <location>
        <begin position="217"/>
        <end position="236"/>
    </location>
</feature>
<dbReference type="AlphaFoldDB" id="A0A0P6XFX6"/>
<evidence type="ECO:0000313" key="3">
    <source>
        <dbReference type="Proteomes" id="UP000050417"/>
    </source>
</evidence>
<feature type="transmembrane region" description="Helical" evidence="1">
    <location>
        <begin position="532"/>
        <end position="548"/>
    </location>
</feature>
<evidence type="ECO:0008006" key="4">
    <source>
        <dbReference type="Google" id="ProtNLM"/>
    </source>
</evidence>
<feature type="transmembrane region" description="Helical" evidence="1">
    <location>
        <begin position="106"/>
        <end position="125"/>
    </location>
</feature>
<accession>A0A0P6XFX6</accession>
<sequence>MISAWFDHSRKREGRMLNLRRTIRLVLVILFGLVCLALLGLAVLAYRLGIDHTPDWGASRLLMAVTGGAGLAALGLSLWAGRLRERKPIVSDESAQVAPAAHKPDGVWLTVCGAAAVLIALWYITSGTLTRWTPYWGYFDLQAEAFRAGELALLEAPPQALLDLSNPYDWRAREGIPHLWDATLYQGKYYLYWGPVPALVALGVKVFAPGVVVEDQFLLFGFFTGITVCLGLLLHWMRARLFHGVPAWTGGVLLLAGMLSLPPLWLINRPTVYETAIAGGQFFLLAGLYAALRGAESLEERGGRAWWLAAGFAWGAAVGCRFNYGLVVVFLFAVFAGYTLLRKGKLRVEPDRLGKLGVMLLPLTLWAGALLWYNAARFGSPLETGHRYQLTGMALPADYSRVFSLEYVIPNLYNIVLRPPVIERDGFPFVFTPFLQENMWPTFLRLPETYYYSEPIAGYLFSAPLLLLLLAPVIGWLRAGWDWLGGARWPVGAGENGRLRGLFFASAAGGALINTALLAVFISSSMRYLNDAYFLLFLLAAFGLWWGWEALRGRPGWKAALAAGFAGLALASLVIGMLGNFQNGDKLFEANNPELYGTIARFFNRWLAR</sequence>
<dbReference type="PATRIC" id="fig|1134406.4.peg.209"/>
<dbReference type="STRING" id="1134406.ADN00_04260"/>
<feature type="transmembrane region" description="Helical" evidence="1">
    <location>
        <begin position="189"/>
        <end position="208"/>
    </location>
</feature>
<keyword evidence="1" id="KW-1133">Transmembrane helix</keyword>
<dbReference type="RefSeq" id="WP_152966254.1">
    <property type="nucleotide sequence ID" value="NZ_LGCL01000015.1"/>
</dbReference>
<feature type="transmembrane region" description="Helical" evidence="1">
    <location>
        <begin position="502"/>
        <end position="526"/>
    </location>
</feature>
<evidence type="ECO:0000256" key="1">
    <source>
        <dbReference type="SAM" id="Phobius"/>
    </source>
</evidence>
<gene>
    <name evidence="2" type="ORF">ADN00_04260</name>
</gene>
<comment type="caution">
    <text evidence="2">The sequence shown here is derived from an EMBL/GenBank/DDBJ whole genome shotgun (WGS) entry which is preliminary data.</text>
</comment>
<dbReference type="OrthoDB" id="166560at2"/>
<protein>
    <recommendedName>
        <fullName evidence="4">Glycosyltransferase RgtA/B/C/D-like domain-containing protein</fullName>
    </recommendedName>
</protein>
<proteinExistence type="predicted"/>
<evidence type="ECO:0000313" key="2">
    <source>
        <dbReference type="EMBL" id="KPL79089.1"/>
    </source>
</evidence>
<reference evidence="2 3" key="1">
    <citation type="submission" date="2015-07" db="EMBL/GenBank/DDBJ databases">
        <title>Genome sequence of Ornatilinea apprima DSM 23815.</title>
        <authorList>
            <person name="Hemp J."/>
            <person name="Ward L.M."/>
            <person name="Pace L.A."/>
            <person name="Fischer W.W."/>
        </authorList>
    </citation>
    <scope>NUCLEOTIDE SEQUENCE [LARGE SCALE GENOMIC DNA]</scope>
    <source>
        <strain evidence="2 3">P3M-1</strain>
    </source>
</reference>
<dbReference type="Proteomes" id="UP000050417">
    <property type="component" value="Unassembled WGS sequence"/>
</dbReference>
<feature type="transmembrane region" description="Helical" evidence="1">
    <location>
        <begin position="21"/>
        <end position="46"/>
    </location>
</feature>
<feature type="transmembrane region" description="Helical" evidence="1">
    <location>
        <begin position="353"/>
        <end position="373"/>
    </location>
</feature>
<feature type="transmembrane region" description="Helical" evidence="1">
    <location>
        <begin position="248"/>
        <end position="267"/>
    </location>
</feature>
<feature type="transmembrane region" description="Helical" evidence="1">
    <location>
        <begin position="456"/>
        <end position="481"/>
    </location>
</feature>
<keyword evidence="1" id="KW-0472">Membrane</keyword>
<name>A0A0P6XFX6_9CHLR</name>